<dbReference type="EMBL" id="JABFTP020000042">
    <property type="protein sequence ID" value="KAL3271910.1"/>
    <property type="molecule type" value="Genomic_DNA"/>
</dbReference>
<dbReference type="AlphaFoldDB" id="A0ABD2N0D9"/>
<name>A0ABD2N0D9_9CUCU</name>
<sequence>MWVSSRSEDLPNTIQVGICSSRLQENPKHEITSQMNPQALDMVYALLYPPHIVLTVDTVSAIYTSNPQYVETPWLNMKLATWLPPSDGS</sequence>
<gene>
    <name evidence="1" type="ORF">HHI36_022380</name>
</gene>
<dbReference type="Proteomes" id="UP001516400">
    <property type="component" value="Unassembled WGS sequence"/>
</dbReference>
<proteinExistence type="predicted"/>
<organism evidence="1 2">
    <name type="scientific">Cryptolaemus montrouzieri</name>
    <dbReference type="NCBI Taxonomy" id="559131"/>
    <lineage>
        <taxon>Eukaryota</taxon>
        <taxon>Metazoa</taxon>
        <taxon>Ecdysozoa</taxon>
        <taxon>Arthropoda</taxon>
        <taxon>Hexapoda</taxon>
        <taxon>Insecta</taxon>
        <taxon>Pterygota</taxon>
        <taxon>Neoptera</taxon>
        <taxon>Endopterygota</taxon>
        <taxon>Coleoptera</taxon>
        <taxon>Polyphaga</taxon>
        <taxon>Cucujiformia</taxon>
        <taxon>Coccinelloidea</taxon>
        <taxon>Coccinellidae</taxon>
        <taxon>Scymninae</taxon>
        <taxon>Scymnini</taxon>
        <taxon>Cryptolaemus</taxon>
    </lineage>
</organism>
<reference evidence="1 2" key="1">
    <citation type="journal article" date="2021" name="BMC Biol.">
        <title>Horizontally acquired antibacterial genes associated with adaptive radiation of ladybird beetles.</title>
        <authorList>
            <person name="Li H.S."/>
            <person name="Tang X.F."/>
            <person name="Huang Y.H."/>
            <person name="Xu Z.Y."/>
            <person name="Chen M.L."/>
            <person name="Du X.Y."/>
            <person name="Qiu B.Y."/>
            <person name="Chen P.T."/>
            <person name="Zhang W."/>
            <person name="Slipinski A."/>
            <person name="Escalona H.E."/>
            <person name="Waterhouse R.M."/>
            <person name="Zwick A."/>
            <person name="Pang H."/>
        </authorList>
    </citation>
    <scope>NUCLEOTIDE SEQUENCE [LARGE SCALE GENOMIC DNA]</scope>
    <source>
        <strain evidence="1">SYSU2018</strain>
    </source>
</reference>
<keyword evidence="2" id="KW-1185">Reference proteome</keyword>
<accession>A0ABD2N0D9</accession>
<evidence type="ECO:0000313" key="2">
    <source>
        <dbReference type="Proteomes" id="UP001516400"/>
    </source>
</evidence>
<protein>
    <submittedName>
        <fullName evidence="1">Uncharacterized protein</fullName>
    </submittedName>
</protein>
<evidence type="ECO:0000313" key="1">
    <source>
        <dbReference type="EMBL" id="KAL3271910.1"/>
    </source>
</evidence>
<comment type="caution">
    <text evidence="1">The sequence shown here is derived from an EMBL/GenBank/DDBJ whole genome shotgun (WGS) entry which is preliminary data.</text>
</comment>